<keyword evidence="2" id="KW-1133">Transmembrane helix</keyword>
<evidence type="ECO:0008006" key="5">
    <source>
        <dbReference type="Google" id="ProtNLM"/>
    </source>
</evidence>
<reference evidence="3 4" key="1">
    <citation type="journal article" date="2013" name="PLoS Genet.">
        <title>Genomic mechanisms accounting for the adaptation to parasitism in nematode-trapping fungi.</title>
        <authorList>
            <person name="Meerupati T."/>
            <person name="Andersson K.M."/>
            <person name="Friman E."/>
            <person name="Kumar D."/>
            <person name="Tunlid A."/>
            <person name="Ahren D."/>
        </authorList>
    </citation>
    <scope>NUCLEOTIDE SEQUENCE [LARGE SCALE GENOMIC DNA]</scope>
    <source>
        <strain evidence="3 4">CBS 200.50</strain>
    </source>
</reference>
<name>S8BNT6_DACHA</name>
<dbReference type="Proteomes" id="UP000015100">
    <property type="component" value="Unassembled WGS sequence"/>
</dbReference>
<feature type="transmembrane region" description="Helical" evidence="2">
    <location>
        <begin position="300"/>
        <end position="319"/>
    </location>
</feature>
<dbReference type="STRING" id="1284197.S8BNT6"/>
<comment type="caution">
    <text evidence="3">The sequence shown here is derived from an EMBL/GenBank/DDBJ whole genome shotgun (WGS) entry which is preliminary data.</text>
</comment>
<dbReference type="InterPro" id="IPR018750">
    <property type="entry name" value="DUF2306_membrane"/>
</dbReference>
<accession>S8BNT6</accession>
<dbReference type="eggNOG" id="ENOG502RYBX">
    <property type="taxonomic scope" value="Eukaryota"/>
</dbReference>
<evidence type="ECO:0000313" key="3">
    <source>
        <dbReference type="EMBL" id="EPS41163.1"/>
    </source>
</evidence>
<sequence length="364" mass="40771">MQHNLQEMYSGGSGTDEGISSQKAISTSRVEESGFESPNRFVYYARKVYHPIGFRKGYNFSLFVIFAGAMFGFALARLPYLNISGTASSSFFNNILPSELYWYSQFSIYRIGITLHLYAVLPAGLLMVFQFVPAIRYKLLPLHRINGYIIIILVMISNVGALMIARRAFGGGLETQAAVGTMVIMVTTSISLAYYNIKRLQIEQHRKWMLRAMFYLGVIITMRIILLVGSIVVNAQKSYWTVAECKEVEFGYQDPNMFREMYPACVGLNGEIVDGHVAVQGLADGMAEEVAVGFKLSFGMAAWVAIMMHLVGVEVYLALTPRETERLRKISYERQLERGYRDPGRGGLTSDRVGDAVKWSPSGL</sequence>
<evidence type="ECO:0000313" key="4">
    <source>
        <dbReference type="Proteomes" id="UP000015100"/>
    </source>
</evidence>
<dbReference type="HOGENOM" id="CLU_054818_0_0_1"/>
<keyword evidence="2" id="KW-0472">Membrane</keyword>
<evidence type="ECO:0000256" key="1">
    <source>
        <dbReference type="SAM" id="MobiDB-lite"/>
    </source>
</evidence>
<evidence type="ECO:0000256" key="2">
    <source>
        <dbReference type="SAM" id="Phobius"/>
    </source>
</evidence>
<keyword evidence="4" id="KW-1185">Reference proteome</keyword>
<reference evidence="4" key="2">
    <citation type="submission" date="2013-04" db="EMBL/GenBank/DDBJ databases">
        <title>Genomic mechanisms accounting for the adaptation to parasitism in nematode-trapping fungi.</title>
        <authorList>
            <person name="Ahren D.G."/>
        </authorList>
    </citation>
    <scope>NUCLEOTIDE SEQUENCE [LARGE SCALE GENOMIC DNA]</scope>
    <source>
        <strain evidence="4">CBS 200.50</strain>
    </source>
</reference>
<organism evidence="3 4">
    <name type="scientific">Dactylellina haptotyla (strain CBS 200.50)</name>
    <name type="common">Nematode-trapping fungus</name>
    <name type="synonym">Monacrosporium haptotylum</name>
    <dbReference type="NCBI Taxonomy" id="1284197"/>
    <lineage>
        <taxon>Eukaryota</taxon>
        <taxon>Fungi</taxon>
        <taxon>Dikarya</taxon>
        <taxon>Ascomycota</taxon>
        <taxon>Pezizomycotina</taxon>
        <taxon>Orbiliomycetes</taxon>
        <taxon>Orbiliales</taxon>
        <taxon>Orbiliaceae</taxon>
        <taxon>Dactylellina</taxon>
    </lineage>
</organism>
<dbReference type="AlphaFoldDB" id="S8BNT6"/>
<dbReference type="OrthoDB" id="193478at2759"/>
<proteinExistence type="predicted"/>
<keyword evidence="2" id="KW-0812">Transmembrane</keyword>
<feature type="transmembrane region" description="Helical" evidence="2">
    <location>
        <begin position="57"/>
        <end position="76"/>
    </location>
</feature>
<dbReference type="EMBL" id="AQGS01000256">
    <property type="protein sequence ID" value="EPS41163.1"/>
    <property type="molecule type" value="Genomic_DNA"/>
</dbReference>
<gene>
    <name evidence="3" type="ORF">H072_4967</name>
</gene>
<feature type="transmembrane region" description="Helical" evidence="2">
    <location>
        <begin position="177"/>
        <end position="197"/>
    </location>
</feature>
<protein>
    <recommendedName>
        <fullName evidence="5">Microtubule associated protein</fullName>
    </recommendedName>
</protein>
<feature type="transmembrane region" description="Helical" evidence="2">
    <location>
        <begin position="145"/>
        <end position="165"/>
    </location>
</feature>
<feature type="transmembrane region" description="Helical" evidence="2">
    <location>
        <begin position="209"/>
        <end position="233"/>
    </location>
</feature>
<feature type="region of interest" description="Disordered" evidence="1">
    <location>
        <begin position="1"/>
        <end position="20"/>
    </location>
</feature>
<dbReference type="Pfam" id="PF10067">
    <property type="entry name" value="DUF2306"/>
    <property type="match status" value="1"/>
</dbReference>
<feature type="transmembrane region" description="Helical" evidence="2">
    <location>
        <begin position="108"/>
        <end position="133"/>
    </location>
</feature>
<dbReference type="OMA" id="CIITTRI"/>
<feature type="region of interest" description="Disordered" evidence="1">
    <location>
        <begin position="341"/>
        <end position="364"/>
    </location>
</feature>